<protein>
    <recommendedName>
        <fullName evidence="4">DUF1559 domain-containing protein</fullName>
    </recommendedName>
</protein>
<dbReference type="EMBL" id="CP042912">
    <property type="protein sequence ID" value="QEG22538.1"/>
    <property type="molecule type" value="Genomic_DNA"/>
</dbReference>
<evidence type="ECO:0000256" key="2">
    <source>
        <dbReference type="SAM" id="MobiDB-lite"/>
    </source>
</evidence>
<feature type="coiled-coil region" evidence="1">
    <location>
        <begin position="91"/>
        <end position="128"/>
    </location>
</feature>
<feature type="signal peptide" evidence="3">
    <location>
        <begin position="1"/>
        <end position="28"/>
    </location>
</feature>
<organism evidence="5 6">
    <name type="scientific">Mariniblastus fucicola</name>
    <dbReference type="NCBI Taxonomy" id="980251"/>
    <lineage>
        <taxon>Bacteria</taxon>
        <taxon>Pseudomonadati</taxon>
        <taxon>Planctomycetota</taxon>
        <taxon>Planctomycetia</taxon>
        <taxon>Pirellulales</taxon>
        <taxon>Pirellulaceae</taxon>
        <taxon>Mariniblastus</taxon>
    </lineage>
</organism>
<reference evidence="5 6" key="1">
    <citation type="submission" date="2019-08" db="EMBL/GenBank/DDBJ databases">
        <title>Deep-cultivation of Planctomycetes and their phenomic and genomic characterization uncovers novel biology.</title>
        <authorList>
            <person name="Wiegand S."/>
            <person name="Jogler M."/>
            <person name="Boedeker C."/>
            <person name="Pinto D."/>
            <person name="Vollmers J."/>
            <person name="Rivas-Marin E."/>
            <person name="Kohn T."/>
            <person name="Peeters S.H."/>
            <person name="Heuer A."/>
            <person name="Rast P."/>
            <person name="Oberbeckmann S."/>
            <person name="Bunk B."/>
            <person name="Jeske O."/>
            <person name="Meyerdierks A."/>
            <person name="Storesund J.E."/>
            <person name="Kallscheuer N."/>
            <person name="Luecker S."/>
            <person name="Lage O.M."/>
            <person name="Pohl T."/>
            <person name="Merkel B.J."/>
            <person name="Hornburger P."/>
            <person name="Mueller R.-W."/>
            <person name="Bruemmer F."/>
            <person name="Labrenz M."/>
            <person name="Spormann A.M."/>
            <person name="Op den Camp H."/>
            <person name="Overmann J."/>
            <person name="Amann R."/>
            <person name="Jetten M.S.M."/>
            <person name="Mascher T."/>
            <person name="Medema M.H."/>
            <person name="Devos D.P."/>
            <person name="Kaster A.-K."/>
            <person name="Ovreas L."/>
            <person name="Rohde M."/>
            <person name="Galperin M.Y."/>
            <person name="Jogler C."/>
        </authorList>
    </citation>
    <scope>NUCLEOTIDE SEQUENCE [LARGE SCALE GENOMIC DNA]</scope>
    <source>
        <strain evidence="5 6">FC18</strain>
    </source>
</reference>
<name>A0A5B9P8C2_9BACT</name>
<accession>A0A5B9P8C2</accession>
<feature type="compositionally biased region" description="Acidic residues" evidence="2">
    <location>
        <begin position="200"/>
        <end position="212"/>
    </location>
</feature>
<dbReference type="InterPro" id="IPR011453">
    <property type="entry name" value="DUF1559"/>
</dbReference>
<dbReference type="PANTHER" id="PTHR30093:SF2">
    <property type="entry name" value="TYPE II SECRETION SYSTEM PROTEIN H"/>
    <property type="match status" value="1"/>
</dbReference>
<dbReference type="PANTHER" id="PTHR30093">
    <property type="entry name" value="GENERAL SECRETION PATHWAY PROTEIN G"/>
    <property type="match status" value="1"/>
</dbReference>
<gene>
    <name evidence="5" type="ORF">MFFC18_24190</name>
</gene>
<feature type="region of interest" description="Disordered" evidence="2">
    <location>
        <begin position="179"/>
        <end position="216"/>
    </location>
</feature>
<dbReference type="AlphaFoldDB" id="A0A5B9P8C2"/>
<feature type="chain" id="PRO_5022872046" description="DUF1559 domain-containing protein" evidence="3">
    <location>
        <begin position="29"/>
        <end position="413"/>
    </location>
</feature>
<keyword evidence="6" id="KW-1185">Reference proteome</keyword>
<dbReference type="RefSeq" id="WP_162273993.1">
    <property type="nucleotide sequence ID" value="NZ_CP042912.1"/>
</dbReference>
<feature type="domain" description="DUF1559" evidence="4">
    <location>
        <begin position="222"/>
        <end position="301"/>
    </location>
</feature>
<dbReference type="Pfam" id="PF07596">
    <property type="entry name" value="SBP_bac_10"/>
    <property type="match status" value="1"/>
</dbReference>
<proteinExistence type="predicted"/>
<dbReference type="STRING" id="980251.GCA_001642875_04776"/>
<keyword evidence="1" id="KW-0175">Coiled coil</keyword>
<sequence length="413" mass="44657" precursor="true">MPIHKSQFSKCLLAMAIILTVGLPTSHAQNGGMGMSGMGMGGGMGGMGMGYEPSPLDKLKQSLKRAKTEGARQSALTKIEAILSSQYDAFLIRNESELQEMEGRVRKLRAQLERRKKAKSQLLDLELQRIANEASGLVWPEQPPASMGMGGMGMGGMGIDGMGAGGMGMMGGMPAMPGMGEASGGGSGMESFDDSHGDESELPAEDEDGSFEDSDKVSTDIMNQLRQIILAIHNFDSANRHLPKNITDEEGKPLLSWRVAILQFMDEPERKLYKRFKLDERWNSPHNIKLLEEMPDVYKCPILDSNTKTAYLGFQGDGTIFEPGKKLSFSDITDGTSNTLCVAQVNQFAAVEWTKPADVKFDPGTGTQLAVVDGTVTFGLVDGSVRKIAAKKLTASVRTSLIQRNDGQIVDLP</sequence>
<evidence type="ECO:0000259" key="4">
    <source>
        <dbReference type="Pfam" id="PF07596"/>
    </source>
</evidence>
<keyword evidence="3" id="KW-0732">Signal</keyword>
<evidence type="ECO:0000313" key="5">
    <source>
        <dbReference type="EMBL" id="QEG22538.1"/>
    </source>
</evidence>
<evidence type="ECO:0000256" key="1">
    <source>
        <dbReference type="SAM" id="Coils"/>
    </source>
</evidence>
<evidence type="ECO:0000256" key="3">
    <source>
        <dbReference type="SAM" id="SignalP"/>
    </source>
</evidence>
<dbReference type="Proteomes" id="UP000322214">
    <property type="component" value="Chromosome"/>
</dbReference>
<dbReference type="KEGG" id="mff:MFFC18_24190"/>
<evidence type="ECO:0000313" key="6">
    <source>
        <dbReference type="Proteomes" id="UP000322214"/>
    </source>
</evidence>